<dbReference type="Pfam" id="PF04168">
    <property type="entry name" value="Alpha-E"/>
    <property type="match status" value="1"/>
</dbReference>
<proteinExistence type="predicted"/>
<dbReference type="AlphaFoldDB" id="A0A009I998"/>
<evidence type="ECO:0000313" key="4">
    <source>
        <dbReference type="Proteomes" id="UP000020595"/>
    </source>
</evidence>
<evidence type="ECO:0000259" key="2">
    <source>
        <dbReference type="Pfam" id="PF04168"/>
    </source>
</evidence>
<protein>
    <submittedName>
        <fullName evidence="3">A predicted alpha-helical domain with a conserved ER motif family protein</fullName>
    </submittedName>
</protein>
<evidence type="ECO:0000313" key="3">
    <source>
        <dbReference type="EMBL" id="EXB06986.1"/>
    </source>
</evidence>
<reference evidence="3 4" key="1">
    <citation type="submission" date="2014-02" db="EMBL/GenBank/DDBJ databases">
        <title>Comparative genomics and transcriptomics to identify genetic mechanisms underlying the emergence of carbapenem resistant Acinetobacter baumannii (CRAb).</title>
        <authorList>
            <person name="Harris A.D."/>
            <person name="Johnson K.J."/>
            <person name="George J."/>
            <person name="Shefchek K."/>
            <person name="Daugherty S.C."/>
            <person name="Parankush S."/>
            <person name="Sadzewicz L."/>
            <person name="Tallon L."/>
            <person name="Sengamalay N."/>
            <person name="Hazen T.H."/>
            <person name="Rasko D.A."/>
        </authorList>
    </citation>
    <scope>NUCLEOTIDE SEQUENCE [LARGE SCALE GENOMIC DNA]</scope>
    <source>
        <strain evidence="3 4">1295743</strain>
    </source>
</reference>
<dbReference type="EMBL" id="JEWH01000006">
    <property type="protein sequence ID" value="EXB06986.1"/>
    <property type="molecule type" value="Genomic_DNA"/>
</dbReference>
<dbReference type="RefSeq" id="WP_024433653.1">
    <property type="nucleotide sequence ID" value="NZ_JEWH01000006.1"/>
</dbReference>
<dbReference type="Proteomes" id="UP000020595">
    <property type="component" value="Unassembled WGS sequence"/>
</dbReference>
<organism evidence="3 4">
    <name type="scientific">Acinetobacter baumannii (strain 1295743)</name>
    <dbReference type="NCBI Taxonomy" id="1310613"/>
    <lineage>
        <taxon>Bacteria</taxon>
        <taxon>Pseudomonadati</taxon>
        <taxon>Pseudomonadota</taxon>
        <taxon>Gammaproteobacteria</taxon>
        <taxon>Moraxellales</taxon>
        <taxon>Moraxellaceae</taxon>
        <taxon>Acinetobacter</taxon>
        <taxon>Acinetobacter calcoaceticus/baumannii complex</taxon>
    </lineage>
</organism>
<comment type="caution">
    <text evidence="3">The sequence shown here is derived from an EMBL/GenBank/DDBJ whole genome shotgun (WGS) entry which is preliminary data.</text>
</comment>
<keyword evidence="1" id="KW-0175">Coiled coil</keyword>
<feature type="domain" description="DUF403" evidence="2">
    <location>
        <begin position="7"/>
        <end position="151"/>
    </location>
</feature>
<evidence type="ECO:0000256" key="1">
    <source>
        <dbReference type="SAM" id="Coils"/>
    </source>
</evidence>
<feature type="coiled-coil region" evidence="1">
    <location>
        <begin position="140"/>
        <end position="167"/>
    </location>
</feature>
<sequence length="198" mass="22919">MVLLNSSAHHIYWLGRYLMRIQFAVSHLPFTDDAKAAQFAAAFGLVIDQAELLNCYMLDTKQTYSLLNQFAIAKDNIQELRGILSSNAYAELNHAIKGVQAHPDSLKPALAKCNQILDAEHEDIALFLHLGQKIELFDIQLRFQQDLTQLLQELEKLLQQLNDLGWNKLTQPWQLLKDHPNWEAYYNFTQQLEYMFEA</sequence>
<accession>A0A009I998</accession>
<dbReference type="InterPro" id="IPR007296">
    <property type="entry name" value="DUF403"/>
</dbReference>
<dbReference type="PATRIC" id="fig|1310613.3.peg.776"/>
<gene>
    <name evidence="3" type="ORF">J512_0816</name>
</gene>
<name>A0A009I998_ACIB9</name>